<name>A0A6I7TX91_9BACI</name>
<evidence type="ECO:0000313" key="3">
    <source>
        <dbReference type="Proteomes" id="UP000185604"/>
    </source>
</evidence>
<proteinExistence type="predicted"/>
<sequence length="48" mass="5830">MSFLYKTGQQQYLFHKSELSLIIRHEYFPGNENVEISQKVLDSFFIFR</sequence>
<comment type="caution">
    <text evidence="1">The sequence shown here is derived from an EMBL/GenBank/DDBJ whole genome shotgun (WGS) entry which is preliminary data.</text>
</comment>
<accession>A0A6I7TX91</accession>
<evidence type="ECO:0000313" key="1">
    <source>
        <dbReference type="EMBL" id="OLF90846.1"/>
    </source>
</evidence>
<dbReference type="EMBL" id="NILF01000016">
    <property type="protein sequence ID" value="TWL43284.1"/>
    <property type="molecule type" value="Genomic_DNA"/>
</dbReference>
<dbReference type="AlphaFoldDB" id="A0A6I7TX91"/>
<reference evidence="2 4" key="2">
    <citation type="submission" date="2019-06" db="EMBL/GenBank/DDBJ databases">
        <title>Genome sequence analysis of &gt;100 Bacillus licheniformis strains suggests intrinsic resistance to this species.</title>
        <authorList>
            <person name="Wels M."/>
            <person name="Siezen R.J."/>
            <person name="Johansen E."/>
            <person name="Stuer-Lauridsen B."/>
            <person name="Bjerre K."/>
            <person name="Nielsen B.K.K."/>
        </authorList>
    </citation>
    <scope>NUCLEOTIDE SEQUENCE [LARGE SCALE GENOMIC DNA]</scope>
    <source>
        <strain evidence="2 4">BAC-15381</strain>
    </source>
</reference>
<organism evidence="1 3">
    <name type="scientific">Bacillus paralicheniformis</name>
    <dbReference type="NCBI Taxonomy" id="1648923"/>
    <lineage>
        <taxon>Bacteria</taxon>
        <taxon>Bacillati</taxon>
        <taxon>Bacillota</taxon>
        <taxon>Bacilli</taxon>
        <taxon>Bacillales</taxon>
        <taxon>Bacillaceae</taxon>
        <taxon>Bacillus</taxon>
    </lineage>
</organism>
<dbReference type="Proteomes" id="UP000185604">
    <property type="component" value="Unassembled WGS sequence"/>
</dbReference>
<evidence type="ECO:0000313" key="2">
    <source>
        <dbReference type="EMBL" id="TWL43284.1"/>
    </source>
</evidence>
<keyword evidence="4" id="KW-1185">Reference proteome</keyword>
<evidence type="ECO:0000313" key="4">
    <source>
        <dbReference type="Proteomes" id="UP000429980"/>
    </source>
</evidence>
<protein>
    <submittedName>
        <fullName evidence="1">Uncharacterized protein</fullName>
    </submittedName>
</protein>
<reference evidence="1 3" key="1">
    <citation type="journal article" date="2016" name="Front. Microbiol.">
        <title>High-Level Heat Resistance of Spores of Bacillus amyloliquefaciens and Bacillus licheniformis Results from the Presence of a spoVA Operon in a Tn1546 Transposon.</title>
        <authorList>
            <person name="Berendsen E.M."/>
            <person name="Koning R.A."/>
            <person name="Boekhorst J."/>
            <person name="de Jong A."/>
            <person name="Kuipers O.P."/>
            <person name="Wells-Bennik M.H."/>
        </authorList>
    </citation>
    <scope>NUCLEOTIDE SEQUENCE [LARGE SCALE GENOMIC DNA]</scope>
    <source>
        <strain evidence="1 3">B4121</strain>
    </source>
</reference>
<dbReference type="EMBL" id="LKPO01000020">
    <property type="protein sequence ID" value="OLF90846.1"/>
    <property type="molecule type" value="Genomic_DNA"/>
</dbReference>
<dbReference type="Proteomes" id="UP000429980">
    <property type="component" value="Unassembled WGS sequence"/>
</dbReference>
<gene>
    <name evidence="1" type="ORF">B4121_3059</name>
    <name evidence="2" type="ORF">CHCC15381_2140</name>
</gene>